<dbReference type="EMBL" id="JAAAID010003040">
    <property type="protein sequence ID" value="KAG0001420.1"/>
    <property type="molecule type" value="Genomic_DNA"/>
</dbReference>
<organism evidence="2 3">
    <name type="scientific">Entomortierella chlamydospora</name>
    <dbReference type="NCBI Taxonomy" id="101097"/>
    <lineage>
        <taxon>Eukaryota</taxon>
        <taxon>Fungi</taxon>
        <taxon>Fungi incertae sedis</taxon>
        <taxon>Mucoromycota</taxon>
        <taxon>Mortierellomycotina</taxon>
        <taxon>Mortierellomycetes</taxon>
        <taxon>Mortierellales</taxon>
        <taxon>Mortierellaceae</taxon>
        <taxon>Entomortierella</taxon>
    </lineage>
</organism>
<keyword evidence="3" id="KW-1185">Reference proteome</keyword>
<dbReference type="AlphaFoldDB" id="A0A9P6MHU6"/>
<comment type="caution">
    <text evidence="2">The sequence shown here is derived from an EMBL/GenBank/DDBJ whole genome shotgun (WGS) entry which is preliminary data.</text>
</comment>
<feature type="compositionally biased region" description="Basic residues" evidence="1">
    <location>
        <begin position="161"/>
        <end position="176"/>
    </location>
</feature>
<evidence type="ECO:0000313" key="2">
    <source>
        <dbReference type="EMBL" id="KAG0001420.1"/>
    </source>
</evidence>
<dbReference type="Proteomes" id="UP000703661">
    <property type="component" value="Unassembled WGS sequence"/>
</dbReference>
<evidence type="ECO:0000313" key="3">
    <source>
        <dbReference type="Proteomes" id="UP000703661"/>
    </source>
</evidence>
<name>A0A9P6MHU6_9FUNG</name>
<feature type="compositionally biased region" description="Polar residues" evidence="1">
    <location>
        <begin position="79"/>
        <end position="123"/>
    </location>
</feature>
<feature type="region of interest" description="Disordered" evidence="1">
    <location>
        <begin position="1"/>
        <end position="347"/>
    </location>
</feature>
<proteinExistence type="predicted"/>
<accession>A0A9P6MHU6</accession>
<feature type="compositionally biased region" description="Polar residues" evidence="1">
    <location>
        <begin position="286"/>
        <end position="305"/>
    </location>
</feature>
<reference evidence="2" key="1">
    <citation type="journal article" date="2020" name="Fungal Divers.">
        <title>Resolving the Mortierellaceae phylogeny through synthesis of multi-gene phylogenetics and phylogenomics.</title>
        <authorList>
            <person name="Vandepol N."/>
            <person name="Liber J."/>
            <person name="Desiro A."/>
            <person name="Na H."/>
            <person name="Kennedy M."/>
            <person name="Barry K."/>
            <person name="Grigoriev I.V."/>
            <person name="Miller A.N."/>
            <person name="O'Donnell K."/>
            <person name="Stajich J.E."/>
            <person name="Bonito G."/>
        </authorList>
    </citation>
    <scope>NUCLEOTIDE SEQUENCE</scope>
    <source>
        <strain evidence="2">NRRL 2769</strain>
    </source>
</reference>
<feature type="non-terminal residue" evidence="2">
    <location>
        <position position="347"/>
    </location>
</feature>
<feature type="compositionally biased region" description="Low complexity" evidence="1">
    <location>
        <begin position="306"/>
        <end position="319"/>
    </location>
</feature>
<sequence length="347" mass="37348">MELFTSALKRRSSRNKAWATSSNESEDKDVSDEKEGDFAASSMPRLGSRDTLKKKTSGGVILPTNTLGLPARTTRARSDSSFSSYNPSWTSSPPKATNGLQSNIASRTQSRPTSLLKNDSGFSVDSVGPVSKVNTAAPSLNLPTPTPARKGLESRSNSLGKTHRKHEPQTFRRRPRAPSVPDRFLSPPTDFMRSAPPLPIPGNRYSPERIRPSLASVIFSTPSDKLLDEPEDQSRHSAEGIRPSVTSVVISESVDKPVEPSDKPVESLDKPSDKPKVQDFPMTPPLSATTGSLEHQLSEQPAGRTSSDLLSISSPSSSSKGIHQAILTPEISPELHPTSVEPKSGPV</sequence>
<feature type="compositionally biased region" description="Basic and acidic residues" evidence="1">
    <location>
        <begin position="225"/>
        <end position="239"/>
    </location>
</feature>
<feature type="compositionally biased region" description="Basic and acidic residues" evidence="1">
    <location>
        <begin position="253"/>
        <end position="277"/>
    </location>
</feature>
<gene>
    <name evidence="2" type="ORF">BGZ80_006189</name>
</gene>
<evidence type="ECO:0000256" key="1">
    <source>
        <dbReference type="SAM" id="MobiDB-lite"/>
    </source>
</evidence>
<protein>
    <submittedName>
        <fullName evidence="2">Uncharacterized protein</fullName>
    </submittedName>
</protein>
<feature type="compositionally biased region" description="Polar residues" evidence="1">
    <location>
        <begin position="132"/>
        <end position="143"/>
    </location>
</feature>